<evidence type="ECO:0000313" key="2">
    <source>
        <dbReference type="Proteomes" id="UP001500742"/>
    </source>
</evidence>
<comment type="caution">
    <text evidence="1">The sequence shown here is derived from an EMBL/GenBank/DDBJ whole genome shotgun (WGS) entry which is preliminary data.</text>
</comment>
<reference evidence="2" key="1">
    <citation type="journal article" date="2019" name="Int. J. Syst. Evol. Microbiol.">
        <title>The Global Catalogue of Microorganisms (GCM) 10K type strain sequencing project: providing services to taxonomists for standard genome sequencing and annotation.</title>
        <authorList>
            <consortium name="The Broad Institute Genomics Platform"/>
            <consortium name="The Broad Institute Genome Sequencing Center for Infectious Disease"/>
            <person name="Wu L."/>
            <person name="Ma J."/>
        </authorList>
    </citation>
    <scope>NUCLEOTIDE SEQUENCE [LARGE SCALE GENOMIC DNA]</scope>
    <source>
        <strain evidence="2">JCM 16601</strain>
    </source>
</reference>
<protein>
    <submittedName>
        <fullName evidence="1">Uncharacterized protein</fullName>
    </submittedName>
</protein>
<gene>
    <name evidence="1" type="ORF">GCM10022210_35460</name>
</gene>
<dbReference type="EMBL" id="BAAAZC010000025">
    <property type="protein sequence ID" value="GAA3981030.1"/>
    <property type="molecule type" value="Genomic_DNA"/>
</dbReference>
<dbReference type="Proteomes" id="UP001500742">
    <property type="component" value="Unassembled WGS sequence"/>
</dbReference>
<sequence>MKIQYKKKYSVNLFYIDREDFMSTLKYPLNNAQVELMKLFGTNLSDSDLADLKNLLARFFADKAIKAADSIWDERKLTDHDMDKLLNEQR</sequence>
<proteinExistence type="predicted"/>
<organism evidence="1 2">
    <name type="scientific">Mucilaginibacter dorajii</name>
    <dbReference type="NCBI Taxonomy" id="692994"/>
    <lineage>
        <taxon>Bacteria</taxon>
        <taxon>Pseudomonadati</taxon>
        <taxon>Bacteroidota</taxon>
        <taxon>Sphingobacteriia</taxon>
        <taxon>Sphingobacteriales</taxon>
        <taxon>Sphingobacteriaceae</taxon>
        <taxon>Mucilaginibacter</taxon>
    </lineage>
</organism>
<name>A0ABP7QF17_9SPHI</name>
<dbReference type="RefSeq" id="WP_259088420.1">
    <property type="nucleotide sequence ID" value="NZ_BAAAZC010000025.1"/>
</dbReference>
<evidence type="ECO:0000313" key="1">
    <source>
        <dbReference type="EMBL" id="GAA3981030.1"/>
    </source>
</evidence>
<keyword evidence="2" id="KW-1185">Reference proteome</keyword>
<accession>A0ABP7QF17</accession>